<sequence length="81" mass="8797">PSRGWPHRPRPAHSAEVRRGALRHQNAAHGRPGSAGARPHAGPRRGVYHAFGPRQHRAGGGSHQKRRLRLPAQAARPQPPA</sequence>
<name>A0A699XJA2_TANCI</name>
<gene>
    <name evidence="2" type="ORF">Tci_931838</name>
</gene>
<dbReference type="EMBL" id="BKCJ011870392">
    <property type="protein sequence ID" value="GFD59869.1"/>
    <property type="molecule type" value="Genomic_DNA"/>
</dbReference>
<evidence type="ECO:0000313" key="2">
    <source>
        <dbReference type="EMBL" id="GFD59869.1"/>
    </source>
</evidence>
<proteinExistence type="predicted"/>
<feature type="compositionally biased region" description="Low complexity" evidence="1">
    <location>
        <begin position="70"/>
        <end position="81"/>
    </location>
</feature>
<feature type="region of interest" description="Disordered" evidence="1">
    <location>
        <begin position="1"/>
        <end position="81"/>
    </location>
</feature>
<feature type="non-terminal residue" evidence="2">
    <location>
        <position position="81"/>
    </location>
</feature>
<feature type="non-terminal residue" evidence="2">
    <location>
        <position position="1"/>
    </location>
</feature>
<protein>
    <submittedName>
        <fullName evidence="2">Uncharacterized protein</fullName>
    </submittedName>
</protein>
<evidence type="ECO:0000256" key="1">
    <source>
        <dbReference type="SAM" id="MobiDB-lite"/>
    </source>
</evidence>
<reference evidence="2" key="1">
    <citation type="journal article" date="2019" name="Sci. Rep.">
        <title>Draft genome of Tanacetum cinerariifolium, the natural source of mosquito coil.</title>
        <authorList>
            <person name="Yamashiro T."/>
            <person name="Shiraishi A."/>
            <person name="Satake H."/>
            <person name="Nakayama K."/>
        </authorList>
    </citation>
    <scope>NUCLEOTIDE SEQUENCE</scope>
</reference>
<organism evidence="2">
    <name type="scientific">Tanacetum cinerariifolium</name>
    <name type="common">Dalmatian daisy</name>
    <name type="synonym">Chrysanthemum cinerariifolium</name>
    <dbReference type="NCBI Taxonomy" id="118510"/>
    <lineage>
        <taxon>Eukaryota</taxon>
        <taxon>Viridiplantae</taxon>
        <taxon>Streptophyta</taxon>
        <taxon>Embryophyta</taxon>
        <taxon>Tracheophyta</taxon>
        <taxon>Spermatophyta</taxon>
        <taxon>Magnoliopsida</taxon>
        <taxon>eudicotyledons</taxon>
        <taxon>Gunneridae</taxon>
        <taxon>Pentapetalae</taxon>
        <taxon>asterids</taxon>
        <taxon>campanulids</taxon>
        <taxon>Asterales</taxon>
        <taxon>Asteraceae</taxon>
        <taxon>Asteroideae</taxon>
        <taxon>Anthemideae</taxon>
        <taxon>Anthemidinae</taxon>
        <taxon>Tanacetum</taxon>
    </lineage>
</organism>
<dbReference type="AlphaFoldDB" id="A0A699XJA2"/>
<comment type="caution">
    <text evidence="2">The sequence shown here is derived from an EMBL/GenBank/DDBJ whole genome shotgun (WGS) entry which is preliminary data.</text>
</comment>
<accession>A0A699XJA2</accession>
<feature type="compositionally biased region" description="Basic residues" evidence="1">
    <location>
        <begin position="1"/>
        <end position="11"/>
    </location>
</feature>